<dbReference type="InterPro" id="IPR036875">
    <property type="entry name" value="Znf_CCHC_sf"/>
</dbReference>
<keyword evidence="4" id="KW-0808">Transferase</keyword>
<feature type="region of interest" description="Disordered" evidence="2">
    <location>
        <begin position="1"/>
        <end position="27"/>
    </location>
</feature>
<dbReference type="Pfam" id="PF00098">
    <property type="entry name" value="zf-CCHC"/>
    <property type="match status" value="1"/>
</dbReference>
<evidence type="ECO:0000313" key="4">
    <source>
        <dbReference type="EMBL" id="GJU01410.1"/>
    </source>
</evidence>
<evidence type="ECO:0000256" key="2">
    <source>
        <dbReference type="SAM" id="MobiDB-lite"/>
    </source>
</evidence>
<protein>
    <submittedName>
        <fullName evidence="4">RNA-directed DNA polymerase</fullName>
    </submittedName>
</protein>
<proteinExistence type="predicted"/>
<sequence length="469" mass="53700">MSTSNTSNTSNQQTLADSGANARPPRLEKGNYIPWETIPNDIYNSVDACANAKEIWERIKRLMHGSDIIATVRHSWLMDEFDKFTAKEGESLHFVYERLTTLVNIMDRNNVCPIPVAINTKFLNCLQPEWSKYVIMVHQNQSNKVISYDMLYDLLVQFEPHVLASRAKKATKNHDPLALIAHSNASLSHSHANSSYSPQSYYVTHPPSVVDYNDKYQGELKGDSQEDKLTTAMILLARAISQKFSSPTNNRLRVSSNTKNQVVCYNCNEKGHYARDCQKPKVRDAKYFREQMLPVMNDEARSHLSNEENDFMFDNAYGEESLDELIASVMLMARLQPAAETTDTMPSYDDKAVSQLLIQHETRLSKKAFKERENQYLEDIVDLEEKPSSHDQIVYKMGQSLQMIHMLGKKPNKIYDPFLKARLGYQNHERLKKAIAAQPKMYDGDMLHSEKLIISSIDSEETLEDAEEI</sequence>
<reference evidence="4" key="1">
    <citation type="journal article" date="2022" name="Int. J. Mol. Sci.">
        <title>Draft Genome of Tanacetum Coccineum: Genomic Comparison of Closely Related Tanacetum-Family Plants.</title>
        <authorList>
            <person name="Yamashiro T."/>
            <person name="Shiraishi A."/>
            <person name="Nakayama K."/>
            <person name="Satake H."/>
        </authorList>
    </citation>
    <scope>NUCLEOTIDE SEQUENCE</scope>
</reference>
<evidence type="ECO:0000256" key="1">
    <source>
        <dbReference type="PROSITE-ProRule" id="PRU00047"/>
    </source>
</evidence>
<feature type="domain" description="CCHC-type" evidence="3">
    <location>
        <begin position="264"/>
        <end position="279"/>
    </location>
</feature>
<gene>
    <name evidence="4" type="ORF">Tco_1111748</name>
</gene>
<keyword evidence="1" id="KW-0479">Metal-binding</keyword>
<dbReference type="Pfam" id="PF14223">
    <property type="entry name" value="Retrotran_gag_2"/>
    <property type="match status" value="1"/>
</dbReference>
<dbReference type="SMART" id="SM00343">
    <property type="entry name" value="ZnF_C2HC"/>
    <property type="match status" value="1"/>
</dbReference>
<accession>A0ABQ5IMI0</accession>
<organism evidence="4 5">
    <name type="scientific">Tanacetum coccineum</name>
    <dbReference type="NCBI Taxonomy" id="301880"/>
    <lineage>
        <taxon>Eukaryota</taxon>
        <taxon>Viridiplantae</taxon>
        <taxon>Streptophyta</taxon>
        <taxon>Embryophyta</taxon>
        <taxon>Tracheophyta</taxon>
        <taxon>Spermatophyta</taxon>
        <taxon>Magnoliopsida</taxon>
        <taxon>eudicotyledons</taxon>
        <taxon>Gunneridae</taxon>
        <taxon>Pentapetalae</taxon>
        <taxon>asterids</taxon>
        <taxon>campanulids</taxon>
        <taxon>Asterales</taxon>
        <taxon>Asteraceae</taxon>
        <taxon>Asteroideae</taxon>
        <taxon>Anthemideae</taxon>
        <taxon>Anthemidinae</taxon>
        <taxon>Tanacetum</taxon>
    </lineage>
</organism>
<evidence type="ECO:0000313" key="5">
    <source>
        <dbReference type="Proteomes" id="UP001151760"/>
    </source>
</evidence>
<dbReference type="PROSITE" id="PS50158">
    <property type="entry name" value="ZF_CCHC"/>
    <property type="match status" value="1"/>
</dbReference>
<keyword evidence="4" id="KW-0548">Nucleotidyltransferase</keyword>
<evidence type="ECO:0000259" key="3">
    <source>
        <dbReference type="PROSITE" id="PS50158"/>
    </source>
</evidence>
<feature type="compositionally biased region" description="Low complexity" evidence="2">
    <location>
        <begin position="1"/>
        <end position="14"/>
    </location>
</feature>
<dbReference type="Gene3D" id="4.10.60.10">
    <property type="entry name" value="Zinc finger, CCHC-type"/>
    <property type="match status" value="1"/>
</dbReference>
<keyword evidence="5" id="KW-1185">Reference proteome</keyword>
<keyword evidence="1" id="KW-0863">Zinc-finger</keyword>
<dbReference type="InterPro" id="IPR001878">
    <property type="entry name" value="Znf_CCHC"/>
</dbReference>
<dbReference type="EMBL" id="BQNB010020961">
    <property type="protein sequence ID" value="GJU01410.1"/>
    <property type="molecule type" value="Genomic_DNA"/>
</dbReference>
<comment type="caution">
    <text evidence="4">The sequence shown here is derived from an EMBL/GenBank/DDBJ whole genome shotgun (WGS) entry which is preliminary data.</text>
</comment>
<name>A0ABQ5IMI0_9ASTR</name>
<dbReference type="Proteomes" id="UP001151760">
    <property type="component" value="Unassembled WGS sequence"/>
</dbReference>
<keyword evidence="4" id="KW-0695">RNA-directed DNA polymerase</keyword>
<reference evidence="4" key="2">
    <citation type="submission" date="2022-01" db="EMBL/GenBank/DDBJ databases">
        <authorList>
            <person name="Yamashiro T."/>
            <person name="Shiraishi A."/>
            <person name="Satake H."/>
            <person name="Nakayama K."/>
        </authorList>
    </citation>
    <scope>NUCLEOTIDE SEQUENCE</scope>
</reference>
<dbReference type="SUPFAM" id="SSF57756">
    <property type="entry name" value="Retrovirus zinc finger-like domains"/>
    <property type="match status" value="1"/>
</dbReference>
<keyword evidence="1" id="KW-0862">Zinc</keyword>
<dbReference type="GO" id="GO:0003964">
    <property type="term" value="F:RNA-directed DNA polymerase activity"/>
    <property type="evidence" value="ECO:0007669"/>
    <property type="project" value="UniProtKB-KW"/>
</dbReference>